<dbReference type="InterPro" id="IPR002562">
    <property type="entry name" value="3'-5'_exonuclease_dom"/>
</dbReference>
<name>A0A8B6D6C4_MYTGA</name>
<dbReference type="PANTHER" id="PTHR46814">
    <property type="entry name" value="EGALITARIAN, ISOFORM B"/>
    <property type="match status" value="1"/>
</dbReference>
<dbReference type="GO" id="GO:0003676">
    <property type="term" value="F:nucleic acid binding"/>
    <property type="evidence" value="ECO:0007669"/>
    <property type="project" value="InterPro"/>
</dbReference>
<feature type="domain" description="3'-5' exonuclease" evidence="1">
    <location>
        <begin position="4"/>
        <end position="189"/>
    </location>
</feature>
<evidence type="ECO:0000313" key="2">
    <source>
        <dbReference type="EMBL" id="VDI14518.1"/>
    </source>
</evidence>
<dbReference type="Pfam" id="PF01612">
    <property type="entry name" value="DNA_pol_A_exo1"/>
    <property type="match status" value="1"/>
</dbReference>
<dbReference type="InterPro" id="IPR036397">
    <property type="entry name" value="RNaseH_sf"/>
</dbReference>
<dbReference type="Proteomes" id="UP000596742">
    <property type="component" value="Unassembled WGS sequence"/>
</dbReference>
<sequence length="227" mass="25895">MPKIKVISSLETSEKVVKSLLCLDKPVIGVNCKGADLGPHGRITQVTISTCCDDVYIFDVRRQPNIIIDGAVIRLFQSRELVKVFHDCKADSSALKKIYGVDINNYFDVQLAFSTILEQHGFPPRKVPLSYLCDRFGVDRFTPDRGQQMKMTDMNYWALRPLTSEMIDVSSADVLPLIPVYHSLTQDLSPDMFSWFECQSIDSKFYNPNKVKRSVPVCERMKKIKHI</sequence>
<dbReference type="Gene3D" id="3.30.420.10">
    <property type="entry name" value="Ribonuclease H-like superfamily/Ribonuclease H"/>
    <property type="match status" value="1"/>
</dbReference>
<accession>A0A8B6D6C4</accession>
<dbReference type="SUPFAM" id="SSF53098">
    <property type="entry name" value="Ribonuclease H-like"/>
    <property type="match status" value="1"/>
</dbReference>
<dbReference type="AlphaFoldDB" id="A0A8B6D6C4"/>
<protein>
    <submittedName>
        <fullName evidence="2">Exonuclease 3'-5' domain-containing protein 1</fullName>
    </submittedName>
</protein>
<dbReference type="OrthoDB" id="368776at2759"/>
<dbReference type="GO" id="GO:0008408">
    <property type="term" value="F:3'-5' exonuclease activity"/>
    <property type="evidence" value="ECO:0007669"/>
    <property type="project" value="InterPro"/>
</dbReference>
<dbReference type="EMBL" id="UYJE01002875">
    <property type="protein sequence ID" value="VDI14518.1"/>
    <property type="molecule type" value="Genomic_DNA"/>
</dbReference>
<keyword evidence="2" id="KW-0269">Exonuclease</keyword>
<reference evidence="2" key="1">
    <citation type="submission" date="2018-11" db="EMBL/GenBank/DDBJ databases">
        <authorList>
            <person name="Alioto T."/>
            <person name="Alioto T."/>
        </authorList>
    </citation>
    <scope>NUCLEOTIDE SEQUENCE</scope>
</reference>
<dbReference type="InterPro" id="IPR012337">
    <property type="entry name" value="RNaseH-like_sf"/>
</dbReference>
<keyword evidence="2" id="KW-0378">Hydrolase</keyword>
<dbReference type="PANTHER" id="PTHR46814:SF1">
    <property type="entry name" value="EGALITARIAN, ISOFORM B"/>
    <property type="match status" value="1"/>
</dbReference>
<gene>
    <name evidence="2" type="ORF">MGAL_10B046726</name>
</gene>
<organism evidence="2 3">
    <name type="scientific">Mytilus galloprovincialis</name>
    <name type="common">Mediterranean mussel</name>
    <dbReference type="NCBI Taxonomy" id="29158"/>
    <lineage>
        <taxon>Eukaryota</taxon>
        <taxon>Metazoa</taxon>
        <taxon>Spiralia</taxon>
        <taxon>Lophotrochozoa</taxon>
        <taxon>Mollusca</taxon>
        <taxon>Bivalvia</taxon>
        <taxon>Autobranchia</taxon>
        <taxon>Pteriomorphia</taxon>
        <taxon>Mytilida</taxon>
        <taxon>Mytiloidea</taxon>
        <taxon>Mytilidae</taxon>
        <taxon>Mytilinae</taxon>
        <taxon>Mytilus</taxon>
    </lineage>
</organism>
<evidence type="ECO:0000313" key="3">
    <source>
        <dbReference type="Proteomes" id="UP000596742"/>
    </source>
</evidence>
<keyword evidence="3" id="KW-1185">Reference proteome</keyword>
<dbReference type="SMART" id="SM00474">
    <property type="entry name" value="35EXOc"/>
    <property type="match status" value="1"/>
</dbReference>
<evidence type="ECO:0000259" key="1">
    <source>
        <dbReference type="SMART" id="SM00474"/>
    </source>
</evidence>
<proteinExistence type="predicted"/>
<keyword evidence="2" id="KW-0540">Nuclease</keyword>
<dbReference type="GO" id="GO:0006139">
    <property type="term" value="P:nucleobase-containing compound metabolic process"/>
    <property type="evidence" value="ECO:0007669"/>
    <property type="project" value="InterPro"/>
</dbReference>
<comment type="caution">
    <text evidence="2">The sequence shown here is derived from an EMBL/GenBank/DDBJ whole genome shotgun (WGS) entry which is preliminary data.</text>
</comment>